<keyword evidence="2" id="KW-1133">Transmembrane helix</keyword>
<protein>
    <submittedName>
        <fullName evidence="3">Uncharacterized protein</fullName>
    </submittedName>
</protein>
<dbReference type="EMBL" id="JABCIY010000178">
    <property type="protein sequence ID" value="KAF7189834.1"/>
    <property type="molecule type" value="Genomic_DNA"/>
</dbReference>
<proteinExistence type="predicted"/>
<dbReference type="PANTHER" id="PTHR35394">
    <property type="entry name" value="DUF3176 DOMAIN-CONTAINING PROTEIN"/>
    <property type="match status" value="1"/>
</dbReference>
<dbReference type="AlphaFoldDB" id="A0A8H6RDY7"/>
<gene>
    <name evidence="3" type="ORF">HII31_08941</name>
</gene>
<keyword evidence="2" id="KW-0812">Transmembrane</keyword>
<comment type="caution">
    <text evidence="3">The sequence shown here is derived from an EMBL/GenBank/DDBJ whole genome shotgun (WGS) entry which is preliminary data.</text>
</comment>
<feature type="transmembrane region" description="Helical" evidence="2">
    <location>
        <begin position="171"/>
        <end position="190"/>
    </location>
</feature>
<organism evidence="3 4">
    <name type="scientific">Pseudocercospora fuligena</name>
    <dbReference type="NCBI Taxonomy" id="685502"/>
    <lineage>
        <taxon>Eukaryota</taxon>
        <taxon>Fungi</taxon>
        <taxon>Dikarya</taxon>
        <taxon>Ascomycota</taxon>
        <taxon>Pezizomycotina</taxon>
        <taxon>Dothideomycetes</taxon>
        <taxon>Dothideomycetidae</taxon>
        <taxon>Mycosphaerellales</taxon>
        <taxon>Mycosphaerellaceae</taxon>
        <taxon>Pseudocercospora</taxon>
    </lineage>
</organism>
<dbReference type="OrthoDB" id="5376804at2759"/>
<feature type="transmembrane region" description="Helical" evidence="2">
    <location>
        <begin position="576"/>
        <end position="596"/>
    </location>
</feature>
<feature type="region of interest" description="Disordered" evidence="1">
    <location>
        <begin position="36"/>
        <end position="62"/>
    </location>
</feature>
<evidence type="ECO:0000313" key="4">
    <source>
        <dbReference type="Proteomes" id="UP000660729"/>
    </source>
</evidence>
<feature type="transmembrane region" description="Helical" evidence="2">
    <location>
        <begin position="99"/>
        <end position="122"/>
    </location>
</feature>
<accession>A0A8H6RDY7</accession>
<evidence type="ECO:0000256" key="2">
    <source>
        <dbReference type="SAM" id="Phobius"/>
    </source>
</evidence>
<reference evidence="3" key="1">
    <citation type="submission" date="2020-04" db="EMBL/GenBank/DDBJ databases">
        <title>Draft genome resource of the tomato pathogen Pseudocercospora fuligena.</title>
        <authorList>
            <person name="Zaccaron A."/>
        </authorList>
    </citation>
    <scope>NUCLEOTIDE SEQUENCE</scope>
    <source>
        <strain evidence="3">PF001</strain>
    </source>
</reference>
<name>A0A8H6RDY7_9PEZI</name>
<feature type="compositionally biased region" description="Polar residues" evidence="1">
    <location>
        <begin position="36"/>
        <end position="46"/>
    </location>
</feature>
<dbReference type="InterPro" id="IPR021514">
    <property type="entry name" value="DUF3176"/>
</dbReference>
<evidence type="ECO:0000256" key="1">
    <source>
        <dbReference type="SAM" id="MobiDB-lite"/>
    </source>
</evidence>
<keyword evidence="2" id="KW-0472">Membrane</keyword>
<sequence>MSIAPRYEAVSTTNEDSLNVSSTLKSPLARVQQSLTHESSSHPSLSDNKRADGFHTPGQTPRRSPILSWWPEILAWACGVAIVAAIAAILQAFNNTAVLAWTFPINLNALLSLLATLLLMALRMQIPKCISQLKWNHFVKSRTLMDIELFDQASRSVWGSGTFLVKKPKRVLGSLGAFLTISIIAVGPLIQQLISQQVNPQLRTSDRGAPFLPILNWTSPVSTKNLTDNPTGISDDNNVERQLELTDAIRSGLIPKSAQDFLVTPSCVNNANCTWDPFWTLAVESECNNVTDQAEITWDTIDAYIDVSTIPNWFSTWDASKPVIRNVSLPNGLVLSNLFMDHVLEKGEVNGDMDNYSISAYYPSLNFADRGLVILDFFFLGAEIGFETYDSAYFAYECILQLRAQNYQAETTNGIFTETQLGPSIQNNTREGKLFSPWIMSGLPLEPPDESFNRLLNEDPYFAIEIDSQNDTKLWLPAKTLEEMPRNIIQSMELDYQTEGFVKDNQETVLMRLMPLLSTTKTYLRAAGTNITFEERIENIAKSLTQTLRSSYFTNTVNVEGDARTNTIVYVVTWEWIILPASLVILALVLLVSTVVDTYRKGLQKRTDSALALIALGRDDATRRILEEANGDLDAALEIAEQYTVRIDKRHRLISTL</sequence>
<dbReference type="Pfam" id="PF11374">
    <property type="entry name" value="DUF3176"/>
    <property type="match status" value="1"/>
</dbReference>
<feature type="transmembrane region" description="Helical" evidence="2">
    <location>
        <begin position="73"/>
        <end position="93"/>
    </location>
</feature>
<keyword evidence="4" id="KW-1185">Reference proteome</keyword>
<dbReference type="Proteomes" id="UP000660729">
    <property type="component" value="Unassembled WGS sequence"/>
</dbReference>
<evidence type="ECO:0000313" key="3">
    <source>
        <dbReference type="EMBL" id="KAF7189834.1"/>
    </source>
</evidence>
<dbReference type="PANTHER" id="PTHR35394:SF5">
    <property type="entry name" value="DUF3176 DOMAIN-CONTAINING PROTEIN"/>
    <property type="match status" value="1"/>
</dbReference>